<comment type="caution">
    <text evidence="1">The sequence shown here is derived from an EMBL/GenBank/DDBJ whole genome shotgun (WGS) entry which is preliminary data.</text>
</comment>
<dbReference type="Proteomes" id="UP001523219">
    <property type="component" value="Unassembled WGS sequence"/>
</dbReference>
<proteinExistence type="predicted"/>
<gene>
    <name evidence="1" type="ORF">NGF19_11170</name>
</gene>
<accession>A0ABT0ZC53</accession>
<dbReference type="RefSeq" id="WP_252424522.1">
    <property type="nucleotide sequence ID" value="NZ_JAMWMR010000007.1"/>
</dbReference>
<dbReference type="InterPro" id="IPR045642">
    <property type="entry name" value="DUF6406"/>
</dbReference>
<protein>
    <submittedName>
        <fullName evidence="1">Uncharacterized protein</fullName>
    </submittedName>
</protein>
<dbReference type="EMBL" id="JAMWMR010000007">
    <property type="protein sequence ID" value="MCN9241343.1"/>
    <property type="molecule type" value="Genomic_DNA"/>
</dbReference>
<evidence type="ECO:0000313" key="2">
    <source>
        <dbReference type="Proteomes" id="UP001523219"/>
    </source>
</evidence>
<reference evidence="1 2" key="1">
    <citation type="submission" date="2022-05" db="EMBL/GenBank/DDBJ databases">
        <title>Streptomyces sp. nov. RY43-2 isolated from soil of a peat swamp forest.</title>
        <authorList>
            <person name="Kanchanasin P."/>
            <person name="Tanasupawat S."/>
            <person name="Phongsopitanun W."/>
        </authorList>
    </citation>
    <scope>NUCLEOTIDE SEQUENCE [LARGE SCALE GENOMIC DNA]</scope>
    <source>
        <strain evidence="1 2">RY43-2</strain>
    </source>
</reference>
<keyword evidence="2" id="KW-1185">Reference proteome</keyword>
<sequence>MKAQEIELYAGVQANRPFGSFSVMHVYAPEGQAPMVRLAVESNGVDTHYSLALGDVFPVQDQEWKLDRIIDLHSPTGDWTVMLSRVK</sequence>
<name>A0ABT0ZC53_9ACTN</name>
<organism evidence="1 2">
    <name type="scientific">Streptomyces macrolidinus</name>
    <dbReference type="NCBI Taxonomy" id="2952607"/>
    <lineage>
        <taxon>Bacteria</taxon>
        <taxon>Bacillati</taxon>
        <taxon>Actinomycetota</taxon>
        <taxon>Actinomycetes</taxon>
        <taxon>Kitasatosporales</taxon>
        <taxon>Streptomycetaceae</taxon>
        <taxon>Streptomyces</taxon>
    </lineage>
</organism>
<dbReference type="Pfam" id="PF19944">
    <property type="entry name" value="DUF6406"/>
    <property type="match status" value="1"/>
</dbReference>
<evidence type="ECO:0000313" key="1">
    <source>
        <dbReference type="EMBL" id="MCN9241343.1"/>
    </source>
</evidence>